<dbReference type="GO" id="GO:0031293">
    <property type="term" value="P:membrane protein intracellular domain proteolysis"/>
    <property type="evidence" value="ECO:0007669"/>
    <property type="project" value="TreeGrafter"/>
</dbReference>
<dbReference type="Pfam" id="PF02163">
    <property type="entry name" value="Peptidase_M50"/>
    <property type="match status" value="1"/>
</dbReference>
<evidence type="ECO:0000256" key="3">
    <source>
        <dbReference type="ARBA" id="ARBA00022989"/>
    </source>
</evidence>
<keyword evidence="4 6" id="KW-0472">Membrane</keyword>
<feature type="transmembrane region" description="Helical" evidence="6">
    <location>
        <begin position="184"/>
        <end position="202"/>
    </location>
</feature>
<comment type="subcellular location">
    <subcellularLocation>
        <location evidence="1">Endomembrane system</location>
        <topology evidence="1">Multi-pass membrane protein</topology>
    </subcellularLocation>
</comment>
<evidence type="ECO:0000256" key="1">
    <source>
        <dbReference type="ARBA" id="ARBA00004127"/>
    </source>
</evidence>
<feature type="transmembrane region" description="Helical" evidence="6">
    <location>
        <begin position="12"/>
        <end position="35"/>
    </location>
</feature>
<reference evidence="8" key="1">
    <citation type="submission" date="2018-01" db="EMBL/GenBank/DDBJ databases">
        <authorList>
            <person name="Mao J.F."/>
        </authorList>
    </citation>
    <scope>NUCLEOTIDE SEQUENCE</scope>
    <source>
        <strain evidence="8">Huo1</strain>
        <tissue evidence="8">Leaf</tissue>
    </source>
</reference>
<evidence type="ECO:0000256" key="6">
    <source>
        <dbReference type="SAM" id="Phobius"/>
    </source>
</evidence>
<evidence type="ECO:0000313" key="9">
    <source>
        <dbReference type="Proteomes" id="UP000298416"/>
    </source>
</evidence>
<dbReference type="GO" id="GO:0016020">
    <property type="term" value="C:membrane"/>
    <property type="evidence" value="ECO:0007669"/>
    <property type="project" value="InterPro"/>
</dbReference>
<dbReference type="Proteomes" id="UP000298416">
    <property type="component" value="Unassembled WGS sequence"/>
</dbReference>
<keyword evidence="9" id="KW-1185">Reference proteome</keyword>
<dbReference type="InterPro" id="IPR001193">
    <property type="entry name" value="MBTPS2"/>
</dbReference>
<feature type="transmembrane region" description="Helical" evidence="6">
    <location>
        <begin position="139"/>
        <end position="164"/>
    </location>
</feature>
<evidence type="ECO:0000313" key="8">
    <source>
        <dbReference type="EMBL" id="KAG6428551.1"/>
    </source>
</evidence>
<evidence type="ECO:0000256" key="5">
    <source>
        <dbReference type="ARBA" id="ARBA00032658"/>
    </source>
</evidence>
<accession>A0A8X8YEY1</accession>
<evidence type="ECO:0000256" key="4">
    <source>
        <dbReference type="ARBA" id="ARBA00023136"/>
    </source>
</evidence>
<dbReference type="GO" id="GO:0004222">
    <property type="term" value="F:metalloendopeptidase activity"/>
    <property type="evidence" value="ECO:0007669"/>
    <property type="project" value="InterPro"/>
</dbReference>
<dbReference type="PANTHER" id="PTHR13325">
    <property type="entry name" value="PROTEASE M50 MEMBRANE-BOUND TRANSCRIPTION FACTOR SITE 2 PROTEASE"/>
    <property type="match status" value="1"/>
</dbReference>
<feature type="transmembrane region" description="Helical" evidence="6">
    <location>
        <begin position="97"/>
        <end position="118"/>
    </location>
</feature>
<organism evidence="8">
    <name type="scientific">Salvia splendens</name>
    <name type="common">Scarlet sage</name>
    <dbReference type="NCBI Taxonomy" id="180675"/>
    <lineage>
        <taxon>Eukaryota</taxon>
        <taxon>Viridiplantae</taxon>
        <taxon>Streptophyta</taxon>
        <taxon>Embryophyta</taxon>
        <taxon>Tracheophyta</taxon>
        <taxon>Spermatophyta</taxon>
        <taxon>Magnoliopsida</taxon>
        <taxon>eudicotyledons</taxon>
        <taxon>Gunneridae</taxon>
        <taxon>Pentapetalae</taxon>
        <taxon>asterids</taxon>
        <taxon>lamiids</taxon>
        <taxon>Lamiales</taxon>
        <taxon>Lamiaceae</taxon>
        <taxon>Nepetoideae</taxon>
        <taxon>Mentheae</taxon>
        <taxon>Salviinae</taxon>
        <taxon>Salvia</taxon>
        <taxon>Salvia subgen. Calosphace</taxon>
        <taxon>core Calosphace</taxon>
    </lineage>
</organism>
<keyword evidence="3 6" id="KW-1133">Transmembrane helix</keyword>
<protein>
    <recommendedName>
        <fullName evidence="5">Endopeptidase S2P</fullName>
    </recommendedName>
</protein>
<sequence>MVGEGEDGGAIRRFCLCAALLGISLIPFLAGIAYCDFKCMAFNELLFRLGRRHSKILRIWFSIGIGFSLAALIGATVVSDVFQHLQPRFSSLKQISLLSYMCYCCLVCLLFSFCKIILCEMAKATLTYAGIARSRDSSFSLSFLTAGMHMSPSSMGFLCLSSFLCVLVHEFGHALAAASEGVQMEYIAIFCALVFPGALVAFNDASLQLLPGLASLRIYCAGIWHNAAVCGVCTLALFLLPFILSPLYIHGESPMVLDVHSTSPLSGYLSPYDVIHSLDEFRVYTADQWKQKLTVLTEQTPPLSFGQSSEMGNMQKSYCVPHSLIEKSIHVPFTRYETYCPNELFAFAPITCPDMSEYRNGGNKTNNQESVETIHCLNAKDVIKLRKCAHDPVQASSDKSGCLCSEDESCFMPVQLPGLGWVEITYSRLECLNHGRSVDSENQQSNSGEKGCIQTFVFVGDLTAMAHSVHLTSYQPRLSMYFIAYLPDLLERFLTCSFHVSMVLALLNSLPVGVFSRWRIHSRGHFAALLWLYELQDEAISSALLPLCRDRDLRLFNHANNIRLSQLEW</sequence>
<feature type="domain" description="Peptidase M50" evidence="7">
    <location>
        <begin position="163"/>
        <end position="515"/>
    </location>
</feature>
<gene>
    <name evidence="8" type="ORF">SASPL_112803</name>
</gene>
<dbReference type="GO" id="GO:0012505">
    <property type="term" value="C:endomembrane system"/>
    <property type="evidence" value="ECO:0007669"/>
    <property type="project" value="UniProtKB-SubCell"/>
</dbReference>
<dbReference type="GO" id="GO:0005737">
    <property type="term" value="C:cytoplasm"/>
    <property type="evidence" value="ECO:0007669"/>
    <property type="project" value="TreeGrafter"/>
</dbReference>
<dbReference type="GO" id="GO:1905897">
    <property type="term" value="P:regulation of response to endoplasmic reticulum stress"/>
    <property type="evidence" value="ECO:0007669"/>
    <property type="project" value="TreeGrafter"/>
</dbReference>
<evidence type="ECO:0000259" key="7">
    <source>
        <dbReference type="Pfam" id="PF02163"/>
    </source>
</evidence>
<name>A0A8X8YEY1_SALSN</name>
<dbReference type="AlphaFoldDB" id="A0A8X8YEY1"/>
<comment type="caution">
    <text evidence="8">The sequence shown here is derived from an EMBL/GenBank/DDBJ whole genome shotgun (WGS) entry which is preliminary data.</text>
</comment>
<dbReference type="PRINTS" id="PR01000">
    <property type="entry name" value="SREBPS2PTASE"/>
</dbReference>
<dbReference type="EMBL" id="PNBA02000004">
    <property type="protein sequence ID" value="KAG6428551.1"/>
    <property type="molecule type" value="Genomic_DNA"/>
</dbReference>
<proteinExistence type="predicted"/>
<feature type="transmembrane region" description="Helical" evidence="6">
    <location>
        <begin position="223"/>
        <end position="244"/>
    </location>
</feature>
<reference evidence="8" key="2">
    <citation type="submission" date="2020-08" db="EMBL/GenBank/DDBJ databases">
        <title>Plant Genome Project.</title>
        <authorList>
            <person name="Zhang R.-G."/>
        </authorList>
    </citation>
    <scope>NUCLEOTIDE SEQUENCE</scope>
    <source>
        <strain evidence="8">Huo1</strain>
        <tissue evidence="8">Leaf</tissue>
    </source>
</reference>
<feature type="transmembrane region" description="Helical" evidence="6">
    <location>
        <begin position="56"/>
        <end position="77"/>
    </location>
</feature>
<evidence type="ECO:0000256" key="2">
    <source>
        <dbReference type="ARBA" id="ARBA00022692"/>
    </source>
</evidence>
<dbReference type="InterPro" id="IPR008915">
    <property type="entry name" value="Peptidase_M50"/>
</dbReference>
<keyword evidence="2 6" id="KW-0812">Transmembrane</keyword>
<dbReference type="PANTHER" id="PTHR13325:SF3">
    <property type="entry name" value="MEMBRANE-BOUND TRANSCRIPTION FACTOR SITE-2 PROTEASE"/>
    <property type="match status" value="1"/>
</dbReference>